<reference evidence="1 2" key="1">
    <citation type="submission" date="2024-06" db="EMBL/GenBank/DDBJ databases">
        <title>The Natural Products Discovery Center: Release of the First 8490 Sequenced Strains for Exploring Actinobacteria Biosynthetic Diversity.</title>
        <authorList>
            <person name="Kalkreuter E."/>
            <person name="Kautsar S.A."/>
            <person name="Yang D."/>
            <person name="Bader C.D."/>
            <person name="Teijaro C.N."/>
            <person name="Fluegel L."/>
            <person name="Davis C.M."/>
            <person name="Simpson J.R."/>
            <person name="Lauterbach L."/>
            <person name="Steele A.D."/>
            <person name="Gui C."/>
            <person name="Meng S."/>
            <person name="Li G."/>
            <person name="Viehrig K."/>
            <person name="Ye F."/>
            <person name="Su P."/>
            <person name="Kiefer A.F."/>
            <person name="Nichols A."/>
            <person name="Cepeda A.J."/>
            <person name="Yan W."/>
            <person name="Fan B."/>
            <person name="Jiang Y."/>
            <person name="Adhikari A."/>
            <person name="Zheng C.-J."/>
            <person name="Schuster L."/>
            <person name="Cowan T.M."/>
            <person name="Smanski M.J."/>
            <person name="Chevrette M.G."/>
            <person name="De Carvalho L.P.S."/>
            <person name="Shen B."/>
        </authorList>
    </citation>
    <scope>NUCLEOTIDE SEQUENCE [LARGE SCALE GENOMIC DNA]</scope>
    <source>
        <strain evidence="1 2">NPDC000634</strain>
    </source>
</reference>
<organism evidence="1 2">
    <name type="scientific">Streptomyces carpinensis</name>
    <dbReference type="NCBI Taxonomy" id="66369"/>
    <lineage>
        <taxon>Bacteria</taxon>
        <taxon>Bacillati</taxon>
        <taxon>Actinomycetota</taxon>
        <taxon>Actinomycetes</taxon>
        <taxon>Kitasatosporales</taxon>
        <taxon>Streptomycetaceae</taxon>
        <taxon>Streptomyces</taxon>
    </lineage>
</organism>
<protein>
    <submittedName>
        <fullName evidence="1">Uncharacterized protein</fullName>
    </submittedName>
</protein>
<dbReference type="Proteomes" id="UP001458415">
    <property type="component" value="Unassembled WGS sequence"/>
</dbReference>
<sequence>MSPSWEGVAAVLQAETVSDLELAERLGCRPAFVARVRDSLGLPAYPAPPRPSPEERFQELARVTKDGHVTWTGRTTRDGVPLVDHFVTAARVAFRLHHGREPEGQVRGTCRVNHCLAGEHLADRVMRELAKGDLKAVRA</sequence>
<gene>
    <name evidence="1" type="ORF">ABT317_02895</name>
</gene>
<keyword evidence="2" id="KW-1185">Reference proteome</keyword>
<accession>A0ABV1VVP6</accession>
<evidence type="ECO:0000313" key="2">
    <source>
        <dbReference type="Proteomes" id="UP001458415"/>
    </source>
</evidence>
<proteinExistence type="predicted"/>
<evidence type="ECO:0000313" key="1">
    <source>
        <dbReference type="EMBL" id="MER6976013.1"/>
    </source>
</evidence>
<dbReference type="RefSeq" id="WP_143668089.1">
    <property type="nucleotide sequence ID" value="NZ_MUBM01000165.1"/>
</dbReference>
<name>A0ABV1VVP6_9ACTN</name>
<dbReference type="EMBL" id="JBEPCU010000019">
    <property type="protein sequence ID" value="MER6976013.1"/>
    <property type="molecule type" value="Genomic_DNA"/>
</dbReference>
<comment type="caution">
    <text evidence="1">The sequence shown here is derived from an EMBL/GenBank/DDBJ whole genome shotgun (WGS) entry which is preliminary data.</text>
</comment>